<protein>
    <recommendedName>
        <fullName evidence="3">F-box domain-containing protein</fullName>
    </recommendedName>
</protein>
<evidence type="ECO:0008006" key="3">
    <source>
        <dbReference type="Google" id="ProtNLM"/>
    </source>
</evidence>
<sequence>MDSPVSVCSRLLMRLMTDNKNINAFHTSVINHEQLDCISFSLNPSRICRFRKSSRIWYSVVSGPSSAWDEREVLCPI</sequence>
<reference evidence="1 2" key="1">
    <citation type="submission" date="2015-01" db="EMBL/GenBank/DDBJ databases">
        <title>Evolution of Trichinella species and genotypes.</title>
        <authorList>
            <person name="Korhonen P.K."/>
            <person name="Edoardo P."/>
            <person name="Giuseppe L.R."/>
            <person name="Gasser R.B."/>
        </authorList>
    </citation>
    <scope>NUCLEOTIDE SEQUENCE [LARGE SCALE GENOMIC DNA]</scope>
    <source>
        <strain evidence="1">ISS2496</strain>
    </source>
</reference>
<name>A0A0V0YV03_9BILA</name>
<evidence type="ECO:0000313" key="1">
    <source>
        <dbReference type="EMBL" id="KRY04135.1"/>
    </source>
</evidence>
<keyword evidence="2" id="KW-1185">Reference proteome</keyword>
<dbReference type="AlphaFoldDB" id="A0A0V0YV03"/>
<comment type="caution">
    <text evidence="1">The sequence shown here is derived from an EMBL/GenBank/DDBJ whole genome shotgun (WGS) entry which is preliminary data.</text>
</comment>
<dbReference type="Proteomes" id="UP000054783">
    <property type="component" value="Unassembled WGS sequence"/>
</dbReference>
<organism evidence="1 2">
    <name type="scientific">Trichinella patagoniensis</name>
    <dbReference type="NCBI Taxonomy" id="990121"/>
    <lineage>
        <taxon>Eukaryota</taxon>
        <taxon>Metazoa</taxon>
        <taxon>Ecdysozoa</taxon>
        <taxon>Nematoda</taxon>
        <taxon>Enoplea</taxon>
        <taxon>Dorylaimia</taxon>
        <taxon>Trichinellida</taxon>
        <taxon>Trichinellidae</taxon>
        <taxon>Trichinella</taxon>
    </lineage>
</organism>
<dbReference type="EMBL" id="JYDQ01002180">
    <property type="protein sequence ID" value="KRY04135.1"/>
    <property type="molecule type" value="Genomic_DNA"/>
</dbReference>
<proteinExistence type="predicted"/>
<accession>A0A0V0YV03</accession>
<evidence type="ECO:0000313" key="2">
    <source>
        <dbReference type="Proteomes" id="UP000054783"/>
    </source>
</evidence>
<gene>
    <name evidence="1" type="ORF">T12_109</name>
</gene>